<protein>
    <submittedName>
        <fullName evidence="3">Amidohydrolase family protein</fullName>
    </submittedName>
</protein>
<feature type="domain" description="Amidohydrolase-related" evidence="2">
    <location>
        <begin position="37"/>
        <end position="364"/>
    </location>
</feature>
<dbReference type="AlphaFoldDB" id="A0A9X3ISE6"/>
<dbReference type="GO" id="GO:0005737">
    <property type="term" value="C:cytoplasm"/>
    <property type="evidence" value="ECO:0007669"/>
    <property type="project" value="TreeGrafter"/>
</dbReference>
<dbReference type="GO" id="GO:0016787">
    <property type="term" value="F:hydrolase activity"/>
    <property type="evidence" value="ECO:0007669"/>
    <property type="project" value="InterPro"/>
</dbReference>
<dbReference type="SUPFAM" id="SSF51556">
    <property type="entry name" value="Metallo-dependent hydrolases"/>
    <property type="match status" value="1"/>
</dbReference>
<gene>
    <name evidence="3" type="ORF">OUO13_13940</name>
</gene>
<dbReference type="PANTHER" id="PTHR21240:SF28">
    <property type="entry name" value="ISO-OROTATE DECARBOXYLASE (EUROFUNG)"/>
    <property type="match status" value="1"/>
</dbReference>
<evidence type="ECO:0000256" key="1">
    <source>
        <dbReference type="ARBA" id="ARBA00023239"/>
    </source>
</evidence>
<dbReference type="GO" id="GO:0016831">
    <property type="term" value="F:carboxy-lyase activity"/>
    <property type="evidence" value="ECO:0007669"/>
    <property type="project" value="InterPro"/>
</dbReference>
<dbReference type="EMBL" id="JAPNOA010000039">
    <property type="protein sequence ID" value="MCY0966292.1"/>
    <property type="molecule type" value="Genomic_DNA"/>
</dbReference>
<reference evidence="3" key="1">
    <citation type="submission" date="2022-11" db="EMBL/GenBank/DDBJ databases">
        <title>Parathalassolutuus dongxingensis gen. nov., sp. nov., a novel member of family Oceanospirillaceae isolated from a coastal shrimp pond in Guangxi, China.</title>
        <authorList>
            <person name="Chen H."/>
        </authorList>
    </citation>
    <scope>NUCLEOTIDE SEQUENCE</scope>
    <source>
        <strain evidence="3">G-43</strain>
    </source>
</reference>
<name>A0A9X3ISE6_9GAMM</name>
<dbReference type="InterPro" id="IPR006680">
    <property type="entry name" value="Amidohydro-rel"/>
</dbReference>
<comment type="caution">
    <text evidence="3">The sequence shown here is derived from an EMBL/GenBank/DDBJ whole genome shotgun (WGS) entry which is preliminary data.</text>
</comment>
<dbReference type="InterPro" id="IPR032465">
    <property type="entry name" value="ACMSD"/>
</dbReference>
<dbReference type="Proteomes" id="UP001150830">
    <property type="component" value="Unassembled WGS sequence"/>
</dbReference>
<evidence type="ECO:0000313" key="3">
    <source>
        <dbReference type="EMBL" id="MCY0966292.1"/>
    </source>
</evidence>
<keyword evidence="4" id="KW-1185">Reference proteome</keyword>
<dbReference type="PANTHER" id="PTHR21240">
    <property type="entry name" value="2-AMINO-3-CARBOXYLMUCONATE-6-SEMIALDEHYDE DECARBOXYLASE"/>
    <property type="match status" value="1"/>
</dbReference>
<dbReference type="InterPro" id="IPR032466">
    <property type="entry name" value="Metal_Hydrolase"/>
</dbReference>
<accession>A0A9X3ISE6</accession>
<sequence>MDKVRLHLCGPGCDSQCDRKQQAAQAVARRDRSFPVVDTHCHVLVPAVEKLVAGHPLKIAEDQANLKASGDASVQFNREQMLPAVVPRLLDPEVRIADMDAMGVDIQLLSPAPSQYYYWADEDLAARIVAVQNDAIQQLCLQYPQRFVGLGAIALQHPQLAVAQLEHAVLELGLKGVEISTHVGNLELGDERLQPFWARAEALGALVFIHPFGSQVGERLASWYLSNLVGQPLETTLALSQLMFSGTLDRYPQLRILAAHGGGYLPFYCGRSDHAAKVRPEVQGARLLPSQYLRNLWFDSLVFSPQAVRQLIDQVGIGQVVLGTDYPFDMGAYDLHWLVEQVPGLDASQRQQLLSGNALQLLGLDAEAFLPALAADPLNPQEES</sequence>
<dbReference type="Pfam" id="PF04909">
    <property type="entry name" value="Amidohydro_2"/>
    <property type="match status" value="1"/>
</dbReference>
<dbReference type="GO" id="GO:0019748">
    <property type="term" value="P:secondary metabolic process"/>
    <property type="evidence" value="ECO:0007669"/>
    <property type="project" value="TreeGrafter"/>
</dbReference>
<keyword evidence="1" id="KW-0456">Lyase</keyword>
<evidence type="ECO:0000259" key="2">
    <source>
        <dbReference type="Pfam" id="PF04909"/>
    </source>
</evidence>
<evidence type="ECO:0000313" key="4">
    <source>
        <dbReference type="Proteomes" id="UP001150830"/>
    </source>
</evidence>
<dbReference type="RefSeq" id="WP_283174500.1">
    <property type="nucleotide sequence ID" value="NZ_JAPNOA010000039.1"/>
</dbReference>
<organism evidence="3 4">
    <name type="scientific">Parathalassolituus penaei</name>
    <dbReference type="NCBI Taxonomy" id="2997323"/>
    <lineage>
        <taxon>Bacteria</taxon>
        <taxon>Pseudomonadati</taxon>
        <taxon>Pseudomonadota</taxon>
        <taxon>Gammaproteobacteria</taxon>
        <taxon>Oceanospirillales</taxon>
        <taxon>Oceanospirillaceae</taxon>
        <taxon>Parathalassolituus</taxon>
    </lineage>
</organism>
<dbReference type="Gene3D" id="3.20.20.140">
    <property type="entry name" value="Metal-dependent hydrolases"/>
    <property type="match status" value="1"/>
</dbReference>
<proteinExistence type="predicted"/>